<dbReference type="SMART" id="SM00448">
    <property type="entry name" value="REC"/>
    <property type="match status" value="1"/>
</dbReference>
<dbReference type="SUPFAM" id="SSF46894">
    <property type="entry name" value="C-terminal effector domain of the bipartite response regulators"/>
    <property type="match status" value="1"/>
</dbReference>
<keyword evidence="2" id="KW-0805">Transcription regulation</keyword>
<evidence type="ECO:0000259" key="7">
    <source>
        <dbReference type="PROSITE" id="PS50110"/>
    </source>
</evidence>
<dbReference type="InterPro" id="IPR058245">
    <property type="entry name" value="NreC/VraR/RcsB-like_REC"/>
</dbReference>
<dbReference type="PROSITE" id="PS50110">
    <property type="entry name" value="RESPONSE_REGULATORY"/>
    <property type="match status" value="1"/>
</dbReference>
<evidence type="ECO:0000259" key="6">
    <source>
        <dbReference type="PROSITE" id="PS50043"/>
    </source>
</evidence>
<evidence type="ECO:0000256" key="3">
    <source>
        <dbReference type="ARBA" id="ARBA00023125"/>
    </source>
</evidence>
<dbReference type="EMBL" id="WTVR01000029">
    <property type="protein sequence ID" value="NMF89790.1"/>
    <property type="molecule type" value="Genomic_DNA"/>
</dbReference>
<keyword evidence="9" id="KW-1185">Reference proteome</keyword>
<feature type="domain" description="Response regulatory" evidence="7">
    <location>
        <begin position="7"/>
        <end position="123"/>
    </location>
</feature>
<evidence type="ECO:0000313" key="9">
    <source>
        <dbReference type="Proteomes" id="UP000652074"/>
    </source>
</evidence>
<feature type="domain" description="HTH luxR-type" evidence="6">
    <location>
        <begin position="147"/>
        <end position="212"/>
    </location>
</feature>
<dbReference type="CDD" id="cd06170">
    <property type="entry name" value="LuxR_C_like"/>
    <property type="match status" value="1"/>
</dbReference>
<name>A0ABX1MTX8_9RHOO</name>
<dbReference type="PROSITE" id="PS50043">
    <property type="entry name" value="HTH_LUXR_2"/>
    <property type="match status" value="1"/>
</dbReference>
<protein>
    <submittedName>
        <fullName evidence="8">Response regulator</fullName>
    </submittedName>
</protein>
<dbReference type="SUPFAM" id="SSF52172">
    <property type="entry name" value="CheY-like"/>
    <property type="match status" value="1"/>
</dbReference>
<sequence length="218" mass="23609">MNGGKIQVALADDHRMFLHALRAMLEKEPGIEVIGVAGTGDELLALVSTKQVDIACIDIGMPAMNGIETTRRLLAIRPNLKVIGVSAFSDRQFVLDLLNAGAKGYVTKAEAGEELLRAIHTVQQGKTYLCPDVAATVASALLDNTPRDTSMPRVTARERQVLQLIAEGHTSGRIAERLHLAASTVEVHRRNIMRKLDLHSVAELTKYAIRNGITTISG</sequence>
<dbReference type="Pfam" id="PF00196">
    <property type="entry name" value="GerE"/>
    <property type="match status" value="1"/>
</dbReference>
<reference evidence="8 9" key="1">
    <citation type="submission" date="2019-12" db="EMBL/GenBank/DDBJ databases">
        <title>Comparative genomics gives insights into the taxonomy of the Azoarcus-Aromatoleum group and reveals separate origins of nif in the plant-associated Azoarcus and non-plant-associated Aromatoleum sub-groups.</title>
        <authorList>
            <person name="Lafos M."/>
            <person name="Maluk M."/>
            <person name="Batista M."/>
            <person name="Junghare M."/>
            <person name="Carmona M."/>
            <person name="Faoro H."/>
            <person name="Cruz L.M."/>
            <person name="Battistoni F."/>
            <person name="De Souza E."/>
            <person name="Pedrosa F."/>
            <person name="Chen W.-M."/>
            <person name="Poole P.S."/>
            <person name="Dixon R.A."/>
            <person name="James E.K."/>
        </authorList>
    </citation>
    <scope>NUCLEOTIDE SEQUENCE [LARGE SCALE GENOMIC DNA]</scope>
    <source>
        <strain evidence="8 9">ToN1</strain>
    </source>
</reference>
<dbReference type="InterPro" id="IPR011006">
    <property type="entry name" value="CheY-like_superfamily"/>
</dbReference>
<dbReference type="RefSeq" id="WP_169207149.1">
    <property type="nucleotide sequence ID" value="NZ_CP059560.1"/>
</dbReference>
<dbReference type="InterPro" id="IPR001789">
    <property type="entry name" value="Sig_transdc_resp-reg_receiver"/>
</dbReference>
<dbReference type="PRINTS" id="PR00038">
    <property type="entry name" value="HTHLUXR"/>
</dbReference>
<organism evidence="8 9">
    <name type="scientific">Aromatoleum petrolei</name>
    <dbReference type="NCBI Taxonomy" id="76116"/>
    <lineage>
        <taxon>Bacteria</taxon>
        <taxon>Pseudomonadati</taxon>
        <taxon>Pseudomonadota</taxon>
        <taxon>Betaproteobacteria</taxon>
        <taxon>Rhodocyclales</taxon>
        <taxon>Rhodocyclaceae</taxon>
        <taxon>Aromatoleum</taxon>
    </lineage>
</organism>
<evidence type="ECO:0000256" key="4">
    <source>
        <dbReference type="ARBA" id="ARBA00023163"/>
    </source>
</evidence>
<dbReference type="PROSITE" id="PS00622">
    <property type="entry name" value="HTH_LUXR_1"/>
    <property type="match status" value="1"/>
</dbReference>
<evidence type="ECO:0000256" key="1">
    <source>
        <dbReference type="ARBA" id="ARBA00022553"/>
    </source>
</evidence>
<proteinExistence type="predicted"/>
<dbReference type="SMART" id="SM00421">
    <property type="entry name" value="HTH_LUXR"/>
    <property type="match status" value="1"/>
</dbReference>
<dbReference type="PANTHER" id="PTHR43214:SF41">
    <property type="entry name" value="NITRATE_NITRITE RESPONSE REGULATOR PROTEIN NARP"/>
    <property type="match status" value="1"/>
</dbReference>
<keyword evidence="1 5" id="KW-0597">Phosphoprotein</keyword>
<evidence type="ECO:0000313" key="8">
    <source>
        <dbReference type="EMBL" id="NMF89790.1"/>
    </source>
</evidence>
<feature type="modified residue" description="4-aspartylphosphate" evidence="5">
    <location>
        <position position="58"/>
    </location>
</feature>
<dbReference type="Proteomes" id="UP000652074">
    <property type="component" value="Unassembled WGS sequence"/>
</dbReference>
<accession>A0ABX1MTX8</accession>
<dbReference type="Gene3D" id="3.40.50.2300">
    <property type="match status" value="1"/>
</dbReference>
<evidence type="ECO:0000256" key="2">
    <source>
        <dbReference type="ARBA" id="ARBA00023015"/>
    </source>
</evidence>
<dbReference type="PANTHER" id="PTHR43214">
    <property type="entry name" value="TWO-COMPONENT RESPONSE REGULATOR"/>
    <property type="match status" value="1"/>
</dbReference>
<dbReference type="CDD" id="cd17535">
    <property type="entry name" value="REC_NarL-like"/>
    <property type="match status" value="1"/>
</dbReference>
<dbReference type="InterPro" id="IPR039420">
    <property type="entry name" value="WalR-like"/>
</dbReference>
<dbReference type="InterPro" id="IPR000792">
    <property type="entry name" value="Tscrpt_reg_LuxR_C"/>
</dbReference>
<evidence type="ECO:0000256" key="5">
    <source>
        <dbReference type="PROSITE-ProRule" id="PRU00169"/>
    </source>
</evidence>
<dbReference type="InterPro" id="IPR016032">
    <property type="entry name" value="Sig_transdc_resp-reg_C-effctor"/>
</dbReference>
<dbReference type="Pfam" id="PF00072">
    <property type="entry name" value="Response_reg"/>
    <property type="match status" value="1"/>
</dbReference>
<gene>
    <name evidence="8" type="ORF">GPA26_15065</name>
</gene>
<keyword evidence="3" id="KW-0238">DNA-binding</keyword>
<keyword evidence="4" id="KW-0804">Transcription</keyword>
<comment type="caution">
    <text evidence="8">The sequence shown here is derived from an EMBL/GenBank/DDBJ whole genome shotgun (WGS) entry which is preliminary data.</text>
</comment>